<accession>A0A1V9F3A4</accession>
<organism evidence="1 2">
    <name type="scientific">Niastella yeongjuensis</name>
    <dbReference type="NCBI Taxonomy" id="354355"/>
    <lineage>
        <taxon>Bacteria</taxon>
        <taxon>Pseudomonadati</taxon>
        <taxon>Bacteroidota</taxon>
        <taxon>Chitinophagia</taxon>
        <taxon>Chitinophagales</taxon>
        <taxon>Chitinophagaceae</taxon>
        <taxon>Niastella</taxon>
    </lineage>
</organism>
<reference evidence="2" key="1">
    <citation type="submission" date="2016-04" db="EMBL/GenBank/DDBJ databases">
        <authorList>
            <person name="Chen L."/>
            <person name="Zhuang W."/>
            <person name="Wang G."/>
        </authorList>
    </citation>
    <scope>NUCLEOTIDE SEQUENCE [LARGE SCALE GENOMIC DNA]</scope>
    <source>
        <strain evidence="2">17621</strain>
    </source>
</reference>
<sequence>MAQILFLKTFNILMMNTSKKFLKDATNIFSSVPKTGKLIIRTIAAECALKFSYAQLVSIPTNQIGRRTAIARQGGMVSSNVLHDSHQID</sequence>
<evidence type="ECO:0000313" key="1">
    <source>
        <dbReference type="EMBL" id="OQP52854.1"/>
    </source>
</evidence>
<dbReference type="AlphaFoldDB" id="A0A1V9F3A4"/>
<name>A0A1V9F3A4_9BACT</name>
<dbReference type="EMBL" id="LVXG01000007">
    <property type="protein sequence ID" value="OQP52854.1"/>
    <property type="molecule type" value="Genomic_DNA"/>
</dbReference>
<evidence type="ECO:0000313" key="2">
    <source>
        <dbReference type="Proteomes" id="UP000192610"/>
    </source>
</evidence>
<gene>
    <name evidence="1" type="ORF">A4H97_24470</name>
</gene>
<proteinExistence type="predicted"/>
<keyword evidence="2" id="KW-1185">Reference proteome</keyword>
<comment type="caution">
    <text evidence="1">The sequence shown here is derived from an EMBL/GenBank/DDBJ whole genome shotgun (WGS) entry which is preliminary data.</text>
</comment>
<dbReference type="Proteomes" id="UP000192610">
    <property type="component" value="Unassembled WGS sequence"/>
</dbReference>
<protein>
    <submittedName>
        <fullName evidence="1">Uncharacterized protein</fullName>
    </submittedName>
</protein>